<dbReference type="SUPFAM" id="SSF52833">
    <property type="entry name" value="Thioredoxin-like"/>
    <property type="match status" value="1"/>
</dbReference>
<dbReference type="InterPro" id="IPR013766">
    <property type="entry name" value="Thioredoxin_domain"/>
</dbReference>
<dbReference type="Gene3D" id="3.40.30.10">
    <property type="entry name" value="Glutaredoxin"/>
    <property type="match status" value="1"/>
</dbReference>
<dbReference type="Proteomes" id="UP000198556">
    <property type="component" value="Unassembled WGS sequence"/>
</dbReference>
<evidence type="ECO:0000313" key="2">
    <source>
        <dbReference type="EMBL" id="SER44428.1"/>
    </source>
</evidence>
<dbReference type="RefSeq" id="WP_089747891.1">
    <property type="nucleotide sequence ID" value="NZ_FOGF01000052.1"/>
</dbReference>
<dbReference type="AlphaFoldDB" id="A0A1H9P884"/>
<sequence>MQKIKTMEELNQMVSEKELVLLYVSSPNCSVCMADKPRAIALANELAVPMVEANAVDASEIRGQFNLFTAPVIILFLEGREIYRAARIIDFNELRYRVNQVQEALR</sequence>
<dbReference type="CDD" id="cd02947">
    <property type="entry name" value="TRX_family"/>
    <property type="match status" value="1"/>
</dbReference>
<dbReference type="InterPro" id="IPR036249">
    <property type="entry name" value="Thioredoxin-like_sf"/>
</dbReference>
<dbReference type="STRING" id="137733.SAMN05421767_1521"/>
<dbReference type="EMBL" id="FOGF01000052">
    <property type="protein sequence ID" value="SER44428.1"/>
    <property type="molecule type" value="Genomic_DNA"/>
</dbReference>
<proteinExistence type="predicted"/>
<name>A0A1H9P884_9LACT</name>
<evidence type="ECO:0000313" key="3">
    <source>
        <dbReference type="Proteomes" id="UP000198556"/>
    </source>
</evidence>
<gene>
    <name evidence="2" type="ORF">SAMN05421767_1521</name>
</gene>
<protein>
    <submittedName>
        <fullName evidence="2">Thioredoxin</fullName>
    </submittedName>
</protein>
<feature type="domain" description="Thioredoxin" evidence="1">
    <location>
        <begin position="5"/>
        <end position="84"/>
    </location>
</feature>
<evidence type="ECO:0000259" key="1">
    <source>
        <dbReference type="Pfam" id="PF00085"/>
    </source>
</evidence>
<dbReference type="Pfam" id="PF00085">
    <property type="entry name" value="Thioredoxin"/>
    <property type="match status" value="1"/>
</dbReference>
<organism evidence="2 3">
    <name type="scientific">Granulicatella balaenopterae</name>
    <dbReference type="NCBI Taxonomy" id="137733"/>
    <lineage>
        <taxon>Bacteria</taxon>
        <taxon>Bacillati</taxon>
        <taxon>Bacillota</taxon>
        <taxon>Bacilli</taxon>
        <taxon>Lactobacillales</taxon>
        <taxon>Carnobacteriaceae</taxon>
        <taxon>Granulicatella</taxon>
    </lineage>
</organism>
<reference evidence="2 3" key="1">
    <citation type="submission" date="2016-10" db="EMBL/GenBank/DDBJ databases">
        <authorList>
            <person name="de Groot N.N."/>
        </authorList>
    </citation>
    <scope>NUCLEOTIDE SEQUENCE [LARGE SCALE GENOMIC DNA]</scope>
    <source>
        <strain evidence="2 3">DSM 15827</strain>
    </source>
</reference>
<accession>A0A1H9P884</accession>
<keyword evidence="3" id="KW-1185">Reference proteome</keyword>